<organism evidence="1">
    <name type="scientific">marine metagenome</name>
    <dbReference type="NCBI Taxonomy" id="408172"/>
    <lineage>
        <taxon>unclassified sequences</taxon>
        <taxon>metagenomes</taxon>
        <taxon>ecological metagenomes</taxon>
    </lineage>
</organism>
<sequence length="31" mass="3771">MVNHSKLKINIIFENEYIFNNIVIFNIIIYT</sequence>
<gene>
    <name evidence="1" type="ORF">METZ01_LOCUS305184</name>
</gene>
<name>A0A382MUW0_9ZZZZ</name>
<dbReference type="EMBL" id="UINC01095890">
    <property type="protein sequence ID" value="SVC52330.1"/>
    <property type="molecule type" value="Genomic_DNA"/>
</dbReference>
<accession>A0A382MUW0</accession>
<protein>
    <submittedName>
        <fullName evidence="1">Uncharacterized protein</fullName>
    </submittedName>
</protein>
<evidence type="ECO:0000313" key="1">
    <source>
        <dbReference type="EMBL" id="SVC52330.1"/>
    </source>
</evidence>
<reference evidence="1" key="1">
    <citation type="submission" date="2018-05" db="EMBL/GenBank/DDBJ databases">
        <authorList>
            <person name="Lanie J.A."/>
            <person name="Ng W.-L."/>
            <person name="Kazmierczak K.M."/>
            <person name="Andrzejewski T.M."/>
            <person name="Davidsen T.M."/>
            <person name="Wayne K.J."/>
            <person name="Tettelin H."/>
            <person name="Glass J.I."/>
            <person name="Rusch D."/>
            <person name="Podicherti R."/>
            <person name="Tsui H.-C.T."/>
            <person name="Winkler M.E."/>
        </authorList>
    </citation>
    <scope>NUCLEOTIDE SEQUENCE</scope>
</reference>
<proteinExistence type="predicted"/>
<dbReference type="AlphaFoldDB" id="A0A382MUW0"/>